<dbReference type="Gene3D" id="3.30.2350.10">
    <property type="entry name" value="Pseudouridine synthase"/>
    <property type="match status" value="1"/>
</dbReference>
<evidence type="ECO:0000256" key="3">
    <source>
        <dbReference type="ARBA" id="ARBA00022694"/>
    </source>
</evidence>
<dbReference type="eggNOG" id="COG0130">
    <property type="taxonomic scope" value="Bacteria"/>
</dbReference>
<dbReference type="InterPro" id="IPR014780">
    <property type="entry name" value="tRNA_psdUridine_synth_TruB"/>
</dbReference>
<name>F4A2Q6_MAHA5</name>
<evidence type="ECO:0000313" key="9">
    <source>
        <dbReference type="Proteomes" id="UP000008457"/>
    </source>
</evidence>
<dbReference type="Pfam" id="PF01509">
    <property type="entry name" value="TruB_N"/>
    <property type="match status" value="1"/>
</dbReference>
<sequence length="300" mass="33651">MDGIINMYKPAGMTSNDVVMTLRRRLKPLKVGHAGTLDPDASGVLPICLGKATRVAQYIVDGEKVYIAEMTLGIVTDTQDASGQVIEQRPINVDVDDIYDAAYSFKGKQQQVPPMYSAIKHDGVPLYKLARRGQSIVRTPRDIEIYDISILDIQFPDRVLFKVRCSKGTYIRTLCHDIGQKLGCGAHMSYLLRTQVANFYIKDSVDLDMVEQMYRQGTLGDIITPIDKALAAFDSIYVNREGYERTLNGSSLYKMHVEHVPQDLSIGDIVKIYYNDEFLALGRLSEQDTGKCVKPVRVFV</sequence>
<keyword evidence="3 5" id="KW-0819">tRNA processing</keyword>
<feature type="domain" description="tRNA pseudouridylate synthase B C-terminal" evidence="7">
    <location>
        <begin position="172"/>
        <end position="230"/>
    </location>
</feature>
<accession>F4A2Q6</accession>
<evidence type="ECO:0000256" key="2">
    <source>
        <dbReference type="ARBA" id="ARBA00005642"/>
    </source>
</evidence>
<organism evidence="8 9">
    <name type="scientific">Mahella australiensis (strain DSM 15567 / CIP 107919 / 50-1 BON)</name>
    <dbReference type="NCBI Taxonomy" id="697281"/>
    <lineage>
        <taxon>Bacteria</taxon>
        <taxon>Bacillati</taxon>
        <taxon>Bacillota</taxon>
        <taxon>Clostridia</taxon>
        <taxon>Thermoanaerobacterales</taxon>
        <taxon>Thermoanaerobacterales Family IV. Incertae Sedis</taxon>
        <taxon>Mahella</taxon>
    </lineage>
</organism>
<dbReference type="STRING" id="697281.Mahau_1038"/>
<evidence type="ECO:0000256" key="5">
    <source>
        <dbReference type="HAMAP-Rule" id="MF_01080"/>
    </source>
</evidence>
<keyword evidence="9" id="KW-1185">Reference proteome</keyword>
<reference evidence="8 9" key="2">
    <citation type="journal article" date="2011" name="Stand. Genomic Sci.">
        <title>Complete genome sequence of Mahella australiensis type strain (50-1 BON).</title>
        <authorList>
            <person name="Sikorski J."/>
            <person name="Teshima H."/>
            <person name="Nolan M."/>
            <person name="Lucas S."/>
            <person name="Hammon N."/>
            <person name="Deshpande S."/>
            <person name="Cheng J.F."/>
            <person name="Pitluck S."/>
            <person name="Liolios K."/>
            <person name="Pagani I."/>
            <person name="Ivanova N."/>
            <person name="Huntemann M."/>
            <person name="Mavromatis K."/>
            <person name="Ovchinikova G."/>
            <person name="Pati A."/>
            <person name="Tapia R."/>
            <person name="Han C."/>
            <person name="Goodwin L."/>
            <person name="Chen A."/>
            <person name="Palaniappan K."/>
            <person name="Land M."/>
            <person name="Hauser L."/>
            <person name="Ngatchou-Djao O.D."/>
            <person name="Rohde M."/>
            <person name="Pukall R."/>
            <person name="Spring S."/>
            <person name="Abt B."/>
            <person name="Goker M."/>
            <person name="Detter J.C."/>
            <person name="Woyke T."/>
            <person name="Bristow J."/>
            <person name="Markowitz V."/>
            <person name="Hugenholtz P."/>
            <person name="Eisen J.A."/>
            <person name="Kyrpides N.C."/>
            <person name="Klenk H.P."/>
            <person name="Lapidus A."/>
        </authorList>
    </citation>
    <scope>NUCLEOTIDE SEQUENCE [LARGE SCALE GENOMIC DNA]</scope>
    <source>
        <strain evidence="9">DSM 15567 / CIP 107919 / 50-1 BON</strain>
    </source>
</reference>
<dbReference type="EMBL" id="CP002360">
    <property type="protein sequence ID" value="AEE96236.1"/>
    <property type="molecule type" value="Genomic_DNA"/>
</dbReference>
<feature type="domain" description="Pseudouridine synthase II N-terminal" evidence="6">
    <location>
        <begin position="23"/>
        <end position="171"/>
    </location>
</feature>
<dbReference type="PROSITE" id="PS50890">
    <property type="entry name" value="PUA"/>
    <property type="match status" value="1"/>
</dbReference>
<dbReference type="Gene3D" id="2.30.130.10">
    <property type="entry name" value="PUA domain"/>
    <property type="match status" value="1"/>
</dbReference>
<dbReference type="KEGG" id="mas:Mahau_1038"/>
<evidence type="ECO:0000259" key="7">
    <source>
        <dbReference type="Pfam" id="PF16198"/>
    </source>
</evidence>
<proteinExistence type="inferred from homology"/>
<dbReference type="Proteomes" id="UP000008457">
    <property type="component" value="Chromosome"/>
</dbReference>
<dbReference type="InterPro" id="IPR036974">
    <property type="entry name" value="PUA_sf"/>
</dbReference>
<dbReference type="InterPro" id="IPR015947">
    <property type="entry name" value="PUA-like_sf"/>
</dbReference>
<comment type="function">
    <text evidence="5">Responsible for synthesis of pseudouridine from uracil-55 in the psi GC loop of transfer RNAs.</text>
</comment>
<dbReference type="CDD" id="cd02573">
    <property type="entry name" value="PseudoU_synth_EcTruB"/>
    <property type="match status" value="1"/>
</dbReference>
<dbReference type="InterPro" id="IPR032819">
    <property type="entry name" value="TruB_C"/>
</dbReference>
<feature type="active site" description="Nucleophile" evidence="5">
    <location>
        <position position="38"/>
    </location>
</feature>
<comment type="catalytic activity">
    <reaction evidence="1 5">
        <text>uridine(55) in tRNA = pseudouridine(55) in tRNA</text>
        <dbReference type="Rhea" id="RHEA:42532"/>
        <dbReference type="Rhea" id="RHEA-COMP:10101"/>
        <dbReference type="Rhea" id="RHEA-COMP:10102"/>
        <dbReference type="ChEBI" id="CHEBI:65314"/>
        <dbReference type="ChEBI" id="CHEBI:65315"/>
        <dbReference type="EC" id="5.4.99.25"/>
    </reaction>
</comment>
<evidence type="ECO:0000259" key="6">
    <source>
        <dbReference type="Pfam" id="PF01509"/>
    </source>
</evidence>
<dbReference type="HAMAP" id="MF_01080">
    <property type="entry name" value="TruB_bact"/>
    <property type="match status" value="1"/>
</dbReference>
<dbReference type="RefSeq" id="WP_013780666.1">
    <property type="nucleotide sequence ID" value="NC_015520.1"/>
</dbReference>
<dbReference type="FunFam" id="3.30.2350.10:FF:000011">
    <property type="entry name" value="tRNA pseudouridine synthase B"/>
    <property type="match status" value="1"/>
</dbReference>
<comment type="similarity">
    <text evidence="2 5">Belongs to the pseudouridine synthase TruB family. Type 1 subfamily.</text>
</comment>
<dbReference type="SUPFAM" id="SSF88697">
    <property type="entry name" value="PUA domain-like"/>
    <property type="match status" value="1"/>
</dbReference>
<evidence type="ECO:0000313" key="8">
    <source>
        <dbReference type="EMBL" id="AEE96236.1"/>
    </source>
</evidence>
<dbReference type="OrthoDB" id="9802309at2"/>
<protein>
    <recommendedName>
        <fullName evidence="5">tRNA pseudouridine synthase B</fullName>
        <ecNumber evidence="5">5.4.99.25</ecNumber>
    </recommendedName>
    <alternativeName>
        <fullName evidence="5">tRNA pseudouridine(55) synthase</fullName>
        <shortName evidence="5">Psi55 synthase</shortName>
    </alternativeName>
    <alternativeName>
        <fullName evidence="5">tRNA pseudouridylate synthase</fullName>
    </alternativeName>
    <alternativeName>
        <fullName evidence="5">tRNA-uridine isomerase</fullName>
    </alternativeName>
</protein>
<dbReference type="AlphaFoldDB" id="F4A2Q6"/>
<keyword evidence="4 5" id="KW-0413">Isomerase</keyword>
<reference evidence="9" key="1">
    <citation type="submission" date="2010-11" db="EMBL/GenBank/DDBJ databases">
        <title>The complete genome of Mahella australiensis DSM 15567.</title>
        <authorList>
            <consortium name="US DOE Joint Genome Institute (JGI-PGF)"/>
            <person name="Lucas S."/>
            <person name="Copeland A."/>
            <person name="Lapidus A."/>
            <person name="Bruce D."/>
            <person name="Goodwin L."/>
            <person name="Pitluck S."/>
            <person name="Kyrpides N."/>
            <person name="Mavromatis K."/>
            <person name="Pagani I."/>
            <person name="Ivanova N."/>
            <person name="Teshima H."/>
            <person name="Brettin T."/>
            <person name="Detter J.C."/>
            <person name="Han C."/>
            <person name="Tapia R."/>
            <person name="Land M."/>
            <person name="Hauser L."/>
            <person name="Markowitz V."/>
            <person name="Cheng J.-F."/>
            <person name="Hugenholtz P."/>
            <person name="Woyke T."/>
            <person name="Wu D."/>
            <person name="Spring S."/>
            <person name="Pukall R."/>
            <person name="Steenblock K."/>
            <person name="Schneider S."/>
            <person name="Klenk H.-P."/>
            <person name="Eisen J.A."/>
        </authorList>
    </citation>
    <scope>NUCLEOTIDE SEQUENCE [LARGE SCALE GENOMIC DNA]</scope>
    <source>
        <strain evidence="9">DSM 15567 / CIP 107919 / 50-1 BON</strain>
    </source>
</reference>
<dbReference type="PANTHER" id="PTHR13767:SF2">
    <property type="entry name" value="PSEUDOURIDYLATE SYNTHASE TRUB1"/>
    <property type="match status" value="1"/>
</dbReference>
<dbReference type="GO" id="GO:1990481">
    <property type="term" value="P:mRNA pseudouridine synthesis"/>
    <property type="evidence" value="ECO:0007669"/>
    <property type="project" value="TreeGrafter"/>
</dbReference>
<dbReference type="NCBIfam" id="TIGR00431">
    <property type="entry name" value="TruB"/>
    <property type="match status" value="1"/>
</dbReference>
<dbReference type="HOGENOM" id="CLU_032087_0_1_9"/>
<gene>
    <name evidence="5" type="primary">truB</name>
    <name evidence="8" type="ordered locus">Mahau_1038</name>
</gene>
<evidence type="ECO:0000256" key="4">
    <source>
        <dbReference type="ARBA" id="ARBA00023235"/>
    </source>
</evidence>
<dbReference type="GO" id="GO:0003723">
    <property type="term" value="F:RNA binding"/>
    <property type="evidence" value="ECO:0007669"/>
    <property type="project" value="InterPro"/>
</dbReference>
<dbReference type="EC" id="5.4.99.25" evidence="5"/>
<dbReference type="InterPro" id="IPR020103">
    <property type="entry name" value="PsdUridine_synth_cat_dom_sf"/>
</dbReference>
<dbReference type="PANTHER" id="PTHR13767">
    <property type="entry name" value="TRNA-PSEUDOURIDINE SYNTHASE"/>
    <property type="match status" value="1"/>
</dbReference>
<dbReference type="GO" id="GO:0031119">
    <property type="term" value="P:tRNA pseudouridine synthesis"/>
    <property type="evidence" value="ECO:0007669"/>
    <property type="project" value="UniProtKB-UniRule"/>
</dbReference>
<dbReference type="Pfam" id="PF16198">
    <property type="entry name" value="TruB_C_2"/>
    <property type="match status" value="1"/>
</dbReference>
<dbReference type="GO" id="GO:0160148">
    <property type="term" value="F:tRNA pseudouridine(55) synthase activity"/>
    <property type="evidence" value="ECO:0007669"/>
    <property type="project" value="UniProtKB-EC"/>
</dbReference>
<dbReference type="InterPro" id="IPR002501">
    <property type="entry name" value="PsdUridine_synth_N"/>
</dbReference>
<evidence type="ECO:0000256" key="1">
    <source>
        <dbReference type="ARBA" id="ARBA00000385"/>
    </source>
</evidence>
<dbReference type="SUPFAM" id="SSF55120">
    <property type="entry name" value="Pseudouridine synthase"/>
    <property type="match status" value="1"/>
</dbReference>